<comment type="similarity">
    <text evidence="1">Belongs to the LysR transcriptional regulatory family.</text>
</comment>
<feature type="domain" description="HTH lysR-type" evidence="5">
    <location>
        <begin position="7"/>
        <end position="64"/>
    </location>
</feature>
<dbReference type="PRINTS" id="PR00039">
    <property type="entry name" value="HTHLYSR"/>
</dbReference>
<dbReference type="Pfam" id="PF03466">
    <property type="entry name" value="LysR_substrate"/>
    <property type="match status" value="1"/>
</dbReference>
<dbReference type="EMBL" id="RAQO01000012">
    <property type="protein sequence ID" value="RKF13283.1"/>
    <property type="molecule type" value="Genomic_DNA"/>
</dbReference>
<accession>A0A420E657</accession>
<dbReference type="GO" id="GO:0000976">
    <property type="term" value="F:transcription cis-regulatory region binding"/>
    <property type="evidence" value="ECO:0007669"/>
    <property type="project" value="TreeGrafter"/>
</dbReference>
<gene>
    <name evidence="6" type="ORF">DBZ36_19695</name>
</gene>
<evidence type="ECO:0000256" key="3">
    <source>
        <dbReference type="ARBA" id="ARBA00023125"/>
    </source>
</evidence>
<dbReference type="Proteomes" id="UP000286482">
    <property type="component" value="Unassembled WGS sequence"/>
</dbReference>
<dbReference type="Pfam" id="PF00126">
    <property type="entry name" value="HTH_1"/>
    <property type="match status" value="1"/>
</dbReference>
<dbReference type="SUPFAM" id="SSF53850">
    <property type="entry name" value="Periplasmic binding protein-like II"/>
    <property type="match status" value="1"/>
</dbReference>
<name>A0A420E657_9ALTE</name>
<keyword evidence="2" id="KW-0805">Transcription regulation</keyword>
<dbReference type="PANTHER" id="PTHR30126">
    <property type="entry name" value="HTH-TYPE TRANSCRIPTIONAL REGULATOR"/>
    <property type="match status" value="1"/>
</dbReference>
<evidence type="ECO:0000313" key="6">
    <source>
        <dbReference type="EMBL" id="RKF13283.1"/>
    </source>
</evidence>
<organism evidence="6 7">
    <name type="scientific">Alginatibacterium sediminis</name>
    <dbReference type="NCBI Taxonomy" id="2164068"/>
    <lineage>
        <taxon>Bacteria</taxon>
        <taxon>Pseudomonadati</taxon>
        <taxon>Pseudomonadota</taxon>
        <taxon>Gammaproteobacteria</taxon>
        <taxon>Alteromonadales</taxon>
        <taxon>Alteromonadaceae</taxon>
        <taxon>Alginatibacterium</taxon>
    </lineage>
</organism>
<dbReference type="InterPro" id="IPR005119">
    <property type="entry name" value="LysR_subst-bd"/>
</dbReference>
<dbReference type="InterPro" id="IPR000847">
    <property type="entry name" value="LysR_HTH_N"/>
</dbReference>
<dbReference type="RefSeq" id="WP_120356696.1">
    <property type="nucleotide sequence ID" value="NZ_RAQO01000012.1"/>
</dbReference>
<dbReference type="OrthoDB" id="9808620at2"/>
<keyword evidence="4" id="KW-0804">Transcription</keyword>
<dbReference type="GO" id="GO:0003700">
    <property type="term" value="F:DNA-binding transcription factor activity"/>
    <property type="evidence" value="ECO:0007669"/>
    <property type="project" value="InterPro"/>
</dbReference>
<dbReference type="InterPro" id="IPR036388">
    <property type="entry name" value="WH-like_DNA-bd_sf"/>
</dbReference>
<evidence type="ECO:0000313" key="7">
    <source>
        <dbReference type="Proteomes" id="UP000286482"/>
    </source>
</evidence>
<dbReference type="Gene3D" id="3.40.190.10">
    <property type="entry name" value="Periplasmic binding protein-like II"/>
    <property type="match status" value="2"/>
</dbReference>
<dbReference type="FunFam" id="1.10.10.10:FF:000001">
    <property type="entry name" value="LysR family transcriptional regulator"/>
    <property type="match status" value="1"/>
</dbReference>
<proteinExistence type="inferred from homology"/>
<dbReference type="PANTHER" id="PTHR30126:SF94">
    <property type="entry name" value="LYSR FAMILY TRANSCRIPTIONAL REGULATOR"/>
    <property type="match status" value="1"/>
</dbReference>
<dbReference type="InterPro" id="IPR036390">
    <property type="entry name" value="WH_DNA-bd_sf"/>
</dbReference>
<evidence type="ECO:0000256" key="4">
    <source>
        <dbReference type="ARBA" id="ARBA00023163"/>
    </source>
</evidence>
<keyword evidence="3" id="KW-0238">DNA-binding</keyword>
<evidence type="ECO:0000256" key="1">
    <source>
        <dbReference type="ARBA" id="ARBA00009437"/>
    </source>
</evidence>
<reference evidence="6 7" key="1">
    <citation type="submission" date="2018-09" db="EMBL/GenBank/DDBJ databases">
        <authorList>
            <person name="Wang Z."/>
        </authorList>
    </citation>
    <scope>NUCLEOTIDE SEQUENCE [LARGE SCALE GENOMIC DNA]</scope>
    <source>
        <strain evidence="6 7">ALS 81</strain>
    </source>
</reference>
<dbReference type="PROSITE" id="PS50931">
    <property type="entry name" value="HTH_LYSR"/>
    <property type="match status" value="1"/>
</dbReference>
<dbReference type="Gene3D" id="1.10.10.10">
    <property type="entry name" value="Winged helix-like DNA-binding domain superfamily/Winged helix DNA-binding domain"/>
    <property type="match status" value="1"/>
</dbReference>
<evidence type="ECO:0000259" key="5">
    <source>
        <dbReference type="PROSITE" id="PS50931"/>
    </source>
</evidence>
<sequence length="299" mass="33533">MGLHLRFTLKQLQVFVAVAQQNNVGKAAQKLALSQSAVSMSLSQLESALGQSVFERHGKRLQLNHWGVWLRPRAQRILSEAQHLELGFAGQQLISGEMPIGVSQTIAECLLPDVIGRLDQQYPQLRVEVSVSNSELVVDGLLEHRFALGIIEGNCFDSRLEQALWCDDELVIVAGKQHALAQVENVKMAQLAKARWVLRESGSGTREIFQSAVNGRIKNLKVWREYSHVPTLIKLVEQGSYLSCLPKRSVEQTLESGQLVQLQGHELEMLRRFSFVWLKSSGNSPLRDCVIQTARELIH</sequence>
<dbReference type="SUPFAM" id="SSF46785">
    <property type="entry name" value="Winged helix' DNA-binding domain"/>
    <property type="match status" value="1"/>
</dbReference>
<evidence type="ECO:0000256" key="2">
    <source>
        <dbReference type="ARBA" id="ARBA00023015"/>
    </source>
</evidence>
<keyword evidence="7" id="KW-1185">Reference proteome</keyword>
<protein>
    <submittedName>
        <fullName evidence="6">LysR family transcriptional regulator</fullName>
    </submittedName>
</protein>
<comment type="caution">
    <text evidence="6">The sequence shown here is derived from an EMBL/GenBank/DDBJ whole genome shotgun (WGS) entry which is preliminary data.</text>
</comment>
<dbReference type="AlphaFoldDB" id="A0A420E657"/>